<dbReference type="VEuPathDB" id="TriTrypDB:LtaPh_3507200"/>
<gene>
    <name evidence="2" type="ORF">LtaPh_3507200</name>
</gene>
<dbReference type="OrthoDB" id="264119at2759"/>
<evidence type="ECO:0000256" key="1">
    <source>
        <dbReference type="SAM" id="MobiDB-lite"/>
    </source>
</evidence>
<protein>
    <submittedName>
        <fullName evidence="2">Uncharacterized protein</fullName>
    </submittedName>
</protein>
<dbReference type="AlphaFoldDB" id="A0A640KYD0"/>
<evidence type="ECO:0000313" key="3">
    <source>
        <dbReference type="Proteomes" id="UP000419144"/>
    </source>
</evidence>
<organism evidence="2 3">
    <name type="scientific">Leishmania tarentolae</name>
    <name type="common">Sauroleishmania tarentolae</name>
    <dbReference type="NCBI Taxonomy" id="5689"/>
    <lineage>
        <taxon>Eukaryota</taxon>
        <taxon>Discoba</taxon>
        <taxon>Euglenozoa</taxon>
        <taxon>Kinetoplastea</taxon>
        <taxon>Metakinetoplastina</taxon>
        <taxon>Trypanosomatida</taxon>
        <taxon>Trypanosomatidae</taxon>
        <taxon>Leishmaniinae</taxon>
        <taxon>Leishmania</taxon>
        <taxon>lizard Leishmania</taxon>
    </lineage>
</organism>
<feature type="region of interest" description="Disordered" evidence="1">
    <location>
        <begin position="726"/>
        <end position="752"/>
    </location>
</feature>
<feature type="compositionally biased region" description="Basic and acidic residues" evidence="1">
    <location>
        <begin position="734"/>
        <end position="744"/>
    </location>
</feature>
<name>A0A640KYD0_LEITA</name>
<sequence>MGNEMLLLRHFVSLPLWKRSPHPNRNSAHCYPCLAHCMAHFPVHHCTLLSPSPYRCVLLPSSPSLRSLSLVCVCACVRVCCHTKRRLSKGSTRPEKTSSSSMLHPAIRSEHTIAKGVRASCLPLWIPHQLTALELGMTPVPHRVSTPCTLLRVHPCSACESIHAQDRCSDTAASVVVAEWSLCPEHVAAPASSDKDSLFLCNCGGGLCASAAASLSKVTCSTHWVVLRVCSLPPTSSAAGLQRSRSGVGTCQQWVERRLRLGTVLYASDWQFLVSQQEREAAAKENSSAIGVTDAKSEQTTTADMDALSTFFPAMHHGRYYATAQAFVQHCLHSDEHLVWCEQDPLLSVERTGVEDMHADEPAHHDAGSHTAKACSNIAVECTSVVAPENVDRWRSHVGVSRKRRRRWLSQHGRKCPSARAFQNAVWTSTHHQSTGDAALSCSLGTSVTALNSIYCAYLLKLKYLHECLPAGGEESLVTTASAAPAAIQEECSEPVKVPQHSLCTSSEYIEEALQSSSYARWYLALRPACRSALHIPDSGGTTAATVVVGGAEKAAAEEALGRALQEVFLHGITVSLALWFCTRTSSTLGSVDVSALQQRESSPTSFTASTGSATVLVAALLRDWWNQLNQEASELYCASATARPADRQRRWSRCYIAHQLWASFQTSDGTRSLRPAAAAELPPAPLAQLCAACAIVVVCVYRSQERTVCWNVSAPTVETGHSCAGKVAGHDASTGERSGRGDAADSSARAPSIDGALSNMKLTSASCRLPRMSEKESRRWCDDYRACMDLVLQLLFVEQQEHWAP</sequence>
<keyword evidence="3" id="KW-1185">Reference proteome</keyword>
<accession>A0A640KYD0</accession>
<dbReference type="EMBL" id="BLBS01000056">
    <property type="protein sequence ID" value="GET92567.1"/>
    <property type="molecule type" value="Genomic_DNA"/>
</dbReference>
<dbReference type="Proteomes" id="UP000419144">
    <property type="component" value="Unassembled WGS sequence"/>
</dbReference>
<proteinExistence type="predicted"/>
<reference evidence="2" key="1">
    <citation type="submission" date="2019-11" db="EMBL/GenBank/DDBJ databases">
        <title>Leishmania tarentolae CDS.</title>
        <authorList>
            <person name="Goto Y."/>
            <person name="Yamagishi J."/>
        </authorList>
    </citation>
    <scope>NUCLEOTIDE SEQUENCE [LARGE SCALE GENOMIC DNA]</scope>
    <source>
        <strain evidence="2">Parrot Tar II</strain>
    </source>
</reference>
<evidence type="ECO:0000313" key="2">
    <source>
        <dbReference type="EMBL" id="GET92567.1"/>
    </source>
</evidence>
<comment type="caution">
    <text evidence="2">The sequence shown here is derived from an EMBL/GenBank/DDBJ whole genome shotgun (WGS) entry which is preliminary data.</text>
</comment>